<reference evidence="3 4" key="1">
    <citation type="submission" date="2013-02" db="EMBL/GenBank/DDBJ databases">
        <title>The Genome Sequence of Lactobacillus catenaformis F0143.</title>
        <authorList>
            <consortium name="The Broad Institute Genome Sequencing Platform"/>
            <person name="Earl A."/>
            <person name="Ward D."/>
            <person name="Feldgarden M."/>
            <person name="Gevers D."/>
            <person name="Izard J."/>
            <person name="Blanton J.M."/>
            <person name="Mathney J."/>
            <person name="Dewhirst F.E."/>
            <person name="Young S.K."/>
            <person name="Zeng Q."/>
            <person name="Gargeya S."/>
            <person name="Fitzgerald M."/>
            <person name="Haas B."/>
            <person name="Abouelleil A."/>
            <person name="Alvarado L."/>
            <person name="Arachchi H.M."/>
            <person name="Berlin A."/>
            <person name="Chapman S.B."/>
            <person name="Gearin G."/>
            <person name="Goldberg J."/>
            <person name="Griggs A."/>
            <person name="Gujja S."/>
            <person name="Hansen M."/>
            <person name="Heiman D."/>
            <person name="Howarth C."/>
            <person name="Larimer J."/>
            <person name="Lui A."/>
            <person name="MacDonald P.J.P."/>
            <person name="McCowen C."/>
            <person name="Montmayeur A."/>
            <person name="Murphy C."/>
            <person name="Neiman D."/>
            <person name="Pearson M."/>
            <person name="Priest M."/>
            <person name="Roberts A."/>
            <person name="Saif S."/>
            <person name="Shea T."/>
            <person name="Sisk P."/>
            <person name="Stolte C."/>
            <person name="Sykes S."/>
            <person name="Wortman J."/>
            <person name="Nusbaum C."/>
            <person name="Birren B."/>
        </authorList>
    </citation>
    <scope>NUCLEOTIDE SEQUENCE [LARGE SCALE GENOMIC DNA]</scope>
    <source>
        <strain evidence="3 4">OT 569</strain>
    </source>
</reference>
<dbReference type="Proteomes" id="UP000011758">
    <property type="component" value="Unassembled WGS sequence"/>
</dbReference>
<dbReference type="AlphaFoldDB" id="M2Q3F5"/>
<dbReference type="OrthoDB" id="9801697at2"/>
<proteinExistence type="predicted"/>
<evidence type="ECO:0000256" key="1">
    <source>
        <dbReference type="ARBA" id="ARBA00022679"/>
    </source>
</evidence>
<keyword evidence="2" id="KW-0677">Repeat</keyword>
<dbReference type="Pfam" id="PF00132">
    <property type="entry name" value="Hexapep"/>
    <property type="match status" value="1"/>
</dbReference>
<dbReference type="GO" id="GO:0016740">
    <property type="term" value="F:transferase activity"/>
    <property type="evidence" value="ECO:0007669"/>
    <property type="project" value="UniProtKB-KW"/>
</dbReference>
<dbReference type="PATRIC" id="fig|999415.3.peg.848"/>
<dbReference type="BioCyc" id="ECAT999415-HMP:GTTI-866-MONOMER"/>
<evidence type="ECO:0000313" key="3">
    <source>
        <dbReference type="EMBL" id="EMD16801.1"/>
    </source>
</evidence>
<dbReference type="RefSeq" id="WP_004802350.1">
    <property type="nucleotide sequence ID" value="NZ_KB446647.1"/>
</dbReference>
<gene>
    <name evidence="3" type="ORF">HMPREF9943_00843</name>
</gene>
<accession>M2Q3F5</accession>
<evidence type="ECO:0000256" key="2">
    <source>
        <dbReference type="ARBA" id="ARBA00022737"/>
    </source>
</evidence>
<dbReference type="PROSITE" id="PS00101">
    <property type="entry name" value="HEXAPEP_TRANSFERASES"/>
    <property type="match status" value="1"/>
</dbReference>
<dbReference type="eggNOG" id="COG0110">
    <property type="taxonomic scope" value="Bacteria"/>
</dbReference>
<dbReference type="CDD" id="cd03349">
    <property type="entry name" value="LbH_XAT"/>
    <property type="match status" value="1"/>
</dbReference>
<dbReference type="EMBL" id="AGEJ01000013">
    <property type="protein sequence ID" value="EMD16801.1"/>
    <property type="molecule type" value="Genomic_DNA"/>
</dbReference>
<sequence>MDDKSNKKFWDKFAKGNTVIGNDVWIGQNAVILPGVNIEDGAIIGANSVVGTKVAPYTIVAGNPAKVIRKRFDEELIDLMLRFKSIREINSLIPILTCSDLEKVREELEAKL</sequence>
<dbReference type="STRING" id="999415.HMPREF9943_00843"/>
<dbReference type="Gene3D" id="2.160.10.10">
    <property type="entry name" value="Hexapeptide repeat proteins"/>
    <property type="match status" value="1"/>
</dbReference>
<dbReference type="SUPFAM" id="SSF51161">
    <property type="entry name" value="Trimeric LpxA-like enzymes"/>
    <property type="match status" value="1"/>
</dbReference>
<keyword evidence="4" id="KW-1185">Reference proteome</keyword>
<comment type="caution">
    <text evidence="3">The sequence shown here is derived from an EMBL/GenBank/DDBJ whole genome shotgun (WGS) entry which is preliminary data.</text>
</comment>
<dbReference type="PANTHER" id="PTHR43300:SF11">
    <property type="entry name" value="ACETYLTRANSFERASE RV3034C-RELATED"/>
    <property type="match status" value="1"/>
</dbReference>
<protein>
    <submittedName>
        <fullName evidence="3">Uncharacterized protein</fullName>
    </submittedName>
</protein>
<dbReference type="InterPro" id="IPR011004">
    <property type="entry name" value="Trimer_LpxA-like_sf"/>
</dbReference>
<organism evidence="3 4">
    <name type="scientific">Eggerthia catenaformis OT 569 = DSM 20559</name>
    <dbReference type="NCBI Taxonomy" id="999415"/>
    <lineage>
        <taxon>Bacteria</taxon>
        <taxon>Bacillati</taxon>
        <taxon>Bacillota</taxon>
        <taxon>Erysipelotrichia</taxon>
        <taxon>Erysipelotrichales</taxon>
        <taxon>Coprobacillaceae</taxon>
        <taxon>Eggerthia</taxon>
    </lineage>
</organism>
<name>M2Q3F5_9FIRM</name>
<dbReference type="InterPro" id="IPR018357">
    <property type="entry name" value="Hexapep_transf_CS"/>
</dbReference>
<dbReference type="InterPro" id="IPR050179">
    <property type="entry name" value="Trans_hexapeptide_repeat"/>
</dbReference>
<dbReference type="PANTHER" id="PTHR43300">
    <property type="entry name" value="ACETYLTRANSFERASE"/>
    <property type="match status" value="1"/>
</dbReference>
<evidence type="ECO:0000313" key="4">
    <source>
        <dbReference type="Proteomes" id="UP000011758"/>
    </source>
</evidence>
<dbReference type="InterPro" id="IPR001451">
    <property type="entry name" value="Hexapep"/>
</dbReference>
<keyword evidence="1" id="KW-0808">Transferase</keyword>